<reference evidence="9 10" key="1">
    <citation type="submission" date="2022-09" db="EMBL/GenBank/DDBJ databases">
        <authorList>
            <person name="Kop L."/>
        </authorList>
    </citation>
    <scope>NUCLEOTIDE SEQUENCE [LARGE SCALE GENOMIC DNA]</scope>
    <source>
        <strain evidence="9 10">347</strain>
    </source>
</reference>
<dbReference type="EMBL" id="OX336137">
    <property type="protein sequence ID" value="CAI2718325.1"/>
    <property type="molecule type" value="Genomic_DNA"/>
</dbReference>
<dbReference type="PANTHER" id="PTHR42743">
    <property type="entry name" value="AMINO-ACID AMINOTRANSFERASE"/>
    <property type="match status" value="1"/>
</dbReference>
<gene>
    <name evidence="9" type="ORF">NSPWAT_1466</name>
</gene>
<evidence type="ECO:0000256" key="6">
    <source>
        <dbReference type="ARBA" id="ARBA00048212"/>
    </source>
</evidence>
<name>A0ABN8VXE0_9BACT</name>
<comment type="catalytic activity">
    <reaction evidence="6">
        <text>L-valine + 2-oxoglutarate = 3-methyl-2-oxobutanoate + L-glutamate</text>
        <dbReference type="Rhea" id="RHEA:24813"/>
        <dbReference type="ChEBI" id="CHEBI:11851"/>
        <dbReference type="ChEBI" id="CHEBI:16810"/>
        <dbReference type="ChEBI" id="CHEBI:29985"/>
        <dbReference type="ChEBI" id="CHEBI:57762"/>
        <dbReference type="EC" id="2.6.1.42"/>
    </reaction>
</comment>
<evidence type="ECO:0000256" key="2">
    <source>
        <dbReference type="ARBA" id="ARBA00004931"/>
    </source>
</evidence>
<dbReference type="Gene3D" id="3.30.470.10">
    <property type="match status" value="1"/>
</dbReference>
<dbReference type="InterPro" id="IPR050571">
    <property type="entry name" value="Class-IV_PLP-Dep_Aminotrnsfr"/>
</dbReference>
<organism evidence="9 10">
    <name type="scientific">Nitrospina watsonii</name>
    <dbReference type="NCBI Taxonomy" id="1323948"/>
    <lineage>
        <taxon>Bacteria</taxon>
        <taxon>Pseudomonadati</taxon>
        <taxon>Nitrospinota/Tectimicrobiota group</taxon>
        <taxon>Nitrospinota</taxon>
        <taxon>Nitrospinia</taxon>
        <taxon>Nitrospinales</taxon>
        <taxon>Nitrospinaceae</taxon>
        <taxon>Nitrospina</taxon>
    </lineage>
</organism>
<accession>A0ABN8VXE0</accession>
<comment type="pathway">
    <text evidence="1">Amino-acid biosynthesis; L-isoleucine biosynthesis; L-isoleucine from 2-oxobutanoate: step 4/4.</text>
</comment>
<keyword evidence="9" id="KW-0808">Transferase</keyword>
<sequence length="287" mass="31373">MTSPVVYVNGRFVPQAEARVSVLDRGFLYGDGVFETLRAYRGRIFRLLDHLERLQRSAEQIHLSVPESMGTLETLLYEVLKRNGLADAILRLALTRGESGGGFEMAPDALPTLVISARPAEPLAETLYREGVAVALIPDSAPHLPGAATQVKSANFLPYILARKMAQDRDCWDGILLNPQGGLCDTSTSNVFLVHEGVLKTPALNEYVLAGITRKVVLELARRLGISTLEMPLGADDLHQADEAFLTNTGIELLPVTRVDTHPIGSGRPGPMTEKLHREFLKSIESL</sequence>
<dbReference type="InterPro" id="IPR036038">
    <property type="entry name" value="Aminotransferase-like"/>
</dbReference>
<comment type="similarity">
    <text evidence="4">Belongs to the class-IV pyridoxal-phosphate-dependent aminotransferase family.</text>
</comment>
<dbReference type="Gene3D" id="3.20.10.10">
    <property type="entry name" value="D-amino Acid Aminotransferase, subunit A, domain 2"/>
    <property type="match status" value="1"/>
</dbReference>
<dbReference type="InterPro" id="IPR043132">
    <property type="entry name" value="BCAT-like_C"/>
</dbReference>
<evidence type="ECO:0000256" key="3">
    <source>
        <dbReference type="ARBA" id="ARBA00005072"/>
    </source>
</evidence>
<comment type="pathway">
    <text evidence="2">Amino-acid biosynthesis; L-valine biosynthesis; L-valine from pyruvate: step 4/4.</text>
</comment>
<dbReference type="InterPro" id="IPR001544">
    <property type="entry name" value="Aminotrans_IV"/>
</dbReference>
<dbReference type="Proteomes" id="UP001157733">
    <property type="component" value="Chromosome"/>
</dbReference>
<evidence type="ECO:0000256" key="7">
    <source>
        <dbReference type="ARBA" id="ARBA00048798"/>
    </source>
</evidence>
<dbReference type="SUPFAM" id="SSF56752">
    <property type="entry name" value="D-aminoacid aminotransferase-like PLP-dependent enzymes"/>
    <property type="match status" value="1"/>
</dbReference>
<dbReference type="InterPro" id="IPR043131">
    <property type="entry name" value="BCAT-like_N"/>
</dbReference>
<evidence type="ECO:0000313" key="10">
    <source>
        <dbReference type="Proteomes" id="UP001157733"/>
    </source>
</evidence>
<evidence type="ECO:0000256" key="5">
    <source>
        <dbReference type="ARBA" id="ARBA00013053"/>
    </source>
</evidence>
<evidence type="ECO:0000256" key="1">
    <source>
        <dbReference type="ARBA" id="ARBA00004824"/>
    </source>
</evidence>
<evidence type="ECO:0000256" key="4">
    <source>
        <dbReference type="ARBA" id="ARBA00009320"/>
    </source>
</evidence>
<evidence type="ECO:0000313" key="9">
    <source>
        <dbReference type="EMBL" id="CAI2718325.1"/>
    </source>
</evidence>
<keyword evidence="10" id="KW-1185">Reference proteome</keyword>
<dbReference type="EC" id="2.6.1.42" evidence="5"/>
<evidence type="ECO:0000256" key="8">
    <source>
        <dbReference type="ARBA" id="ARBA00049229"/>
    </source>
</evidence>
<proteinExistence type="inferred from homology"/>
<comment type="pathway">
    <text evidence="3">Amino-acid biosynthesis; L-leucine biosynthesis; L-leucine from 3-methyl-2-oxobutanoate: step 4/4.</text>
</comment>
<comment type="catalytic activity">
    <reaction evidence="7">
        <text>L-isoleucine + 2-oxoglutarate = (S)-3-methyl-2-oxopentanoate + L-glutamate</text>
        <dbReference type="Rhea" id="RHEA:24801"/>
        <dbReference type="ChEBI" id="CHEBI:16810"/>
        <dbReference type="ChEBI" id="CHEBI:29985"/>
        <dbReference type="ChEBI" id="CHEBI:35146"/>
        <dbReference type="ChEBI" id="CHEBI:58045"/>
        <dbReference type="EC" id="2.6.1.42"/>
    </reaction>
</comment>
<dbReference type="PANTHER" id="PTHR42743:SF11">
    <property type="entry name" value="AMINODEOXYCHORISMATE LYASE"/>
    <property type="match status" value="1"/>
</dbReference>
<comment type="catalytic activity">
    <reaction evidence="8">
        <text>L-leucine + 2-oxoglutarate = 4-methyl-2-oxopentanoate + L-glutamate</text>
        <dbReference type="Rhea" id="RHEA:18321"/>
        <dbReference type="ChEBI" id="CHEBI:16810"/>
        <dbReference type="ChEBI" id="CHEBI:17865"/>
        <dbReference type="ChEBI" id="CHEBI:29985"/>
        <dbReference type="ChEBI" id="CHEBI:57427"/>
        <dbReference type="EC" id="2.6.1.42"/>
    </reaction>
</comment>
<dbReference type="GO" id="GO:0004084">
    <property type="term" value="F:branched-chain-amino-acid transaminase activity"/>
    <property type="evidence" value="ECO:0007669"/>
    <property type="project" value="UniProtKB-EC"/>
</dbReference>
<dbReference type="RefSeq" id="WP_282011228.1">
    <property type="nucleotide sequence ID" value="NZ_OX336137.1"/>
</dbReference>
<keyword evidence="9" id="KW-0032">Aminotransferase</keyword>
<dbReference type="Pfam" id="PF01063">
    <property type="entry name" value="Aminotran_4"/>
    <property type="match status" value="1"/>
</dbReference>
<protein>
    <recommendedName>
        <fullName evidence="5">branched-chain-amino-acid transaminase</fullName>
        <ecNumber evidence="5">2.6.1.42</ecNumber>
    </recommendedName>
</protein>